<reference evidence="2" key="1">
    <citation type="journal article" date="2023" name="G3 (Bethesda)">
        <title>Genome assembly and association tests identify interacting loci associated with vigor, precocity, and sex in interspecific pistachio rootstocks.</title>
        <authorList>
            <person name="Palmer W."/>
            <person name="Jacygrad E."/>
            <person name="Sagayaradj S."/>
            <person name="Cavanaugh K."/>
            <person name="Han R."/>
            <person name="Bertier L."/>
            <person name="Beede B."/>
            <person name="Kafkas S."/>
            <person name="Golino D."/>
            <person name="Preece J."/>
            <person name="Michelmore R."/>
        </authorList>
    </citation>
    <scope>NUCLEOTIDE SEQUENCE [LARGE SCALE GENOMIC DNA]</scope>
</reference>
<proteinExistence type="predicted"/>
<comment type="caution">
    <text evidence="1">The sequence shown here is derived from an EMBL/GenBank/DDBJ whole genome shotgun (WGS) entry which is preliminary data.</text>
</comment>
<dbReference type="Proteomes" id="UP001164250">
    <property type="component" value="Chromosome 10"/>
</dbReference>
<sequence>MEEVMELNVSPVTTRPGIKSQAIAAPPFRLHCPSMSRSPSLDSAPKSPRSSFTSRLMTPISSPMKKAITNMQGYLEEVGQFTKLEPQQGQDAWLPITESRNGNVYYSAFHTLSSGIGVQALILPLSFVTLGWTWGIACLSLIFLWQWYTLWLLIQMHESESGIRYSRYLRLSITAFGKGRRAYDLGEKRGKLLALFPIMYLSGGTCTILIMIGGGTMKIFFDIMCGETCHVTPPTAAEWYLVFACAAIILAQLPNLNSIAGVSLIGAITAVSYCTVIWVVSVVKGKPPGVSYDPREANSDMAKLCNILNALGIIAFAFRGHNLVLEIQGTMPSSSKHPSRLPMGRGVNFAYLIIAACLFPLAIAGYWAYGNLIPESGMLDALYNHHGNDTSKLLTGLTSLFVVINSLSSYQIYAMPAFDNMEFRYTSKFNKPCPWWLRTGIRVFFGSFTFFLAVALPFLRDLAGLIGGIALPITLAYPCFMWIQIKKPPKYGAIWSLNWILGVLGMVLSILVVIGATWSIVTMGLEIHFFKPQ</sequence>
<evidence type="ECO:0000313" key="1">
    <source>
        <dbReference type="EMBL" id="KAJ0086681.1"/>
    </source>
</evidence>
<evidence type="ECO:0000313" key="2">
    <source>
        <dbReference type="Proteomes" id="UP001164250"/>
    </source>
</evidence>
<organism evidence="1 2">
    <name type="scientific">Pistacia atlantica</name>
    <dbReference type="NCBI Taxonomy" id="434234"/>
    <lineage>
        <taxon>Eukaryota</taxon>
        <taxon>Viridiplantae</taxon>
        <taxon>Streptophyta</taxon>
        <taxon>Embryophyta</taxon>
        <taxon>Tracheophyta</taxon>
        <taxon>Spermatophyta</taxon>
        <taxon>Magnoliopsida</taxon>
        <taxon>eudicotyledons</taxon>
        <taxon>Gunneridae</taxon>
        <taxon>Pentapetalae</taxon>
        <taxon>rosids</taxon>
        <taxon>malvids</taxon>
        <taxon>Sapindales</taxon>
        <taxon>Anacardiaceae</taxon>
        <taxon>Pistacia</taxon>
    </lineage>
</organism>
<name>A0ACC1AJ56_9ROSI</name>
<keyword evidence="2" id="KW-1185">Reference proteome</keyword>
<protein>
    <submittedName>
        <fullName evidence="1">Uncharacterized protein</fullName>
    </submittedName>
</protein>
<gene>
    <name evidence="1" type="ORF">Patl1_09435</name>
</gene>
<accession>A0ACC1AJ56</accession>
<dbReference type="EMBL" id="CM047906">
    <property type="protein sequence ID" value="KAJ0086681.1"/>
    <property type="molecule type" value="Genomic_DNA"/>
</dbReference>